<dbReference type="Proteomes" id="UP000033651">
    <property type="component" value="Unassembled WGS sequence"/>
</dbReference>
<protein>
    <submittedName>
        <fullName evidence="1">Uncharacterized protein</fullName>
    </submittedName>
</protein>
<name>A0A0F3L0Z1_9GAMM</name>
<evidence type="ECO:0000313" key="2">
    <source>
        <dbReference type="Proteomes" id="UP000033651"/>
    </source>
</evidence>
<organism evidence="1 2">
    <name type="scientific">Luteibacter yeojuensis</name>
    <dbReference type="NCBI Taxonomy" id="345309"/>
    <lineage>
        <taxon>Bacteria</taxon>
        <taxon>Pseudomonadati</taxon>
        <taxon>Pseudomonadota</taxon>
        <taxon>Gammaproteobacteria</taxon>
        <taxon>Lysobacterales</taxon>
        <taxon>Rhodanobacteraceae</taxon>
        <taxon>Luteibacter</taxon>
    </lineage>
</organism>
<dbReference type="EMBL" id="JZRB01000002">
    <property type="protein sequence ID" value="KJV37195.1"/>
    <property type="molecule type" value="Genomic_DNA"/>
</dbReference>
<evidence type="ECO:0000313" key="1">
    <source>
        <dbReference type="EMBL" id="KJV37195.1"/>
    </source>
</evidence>
<proteinExistence type="predicted"/>
<dbReference type="PATRIC" id="fig|345309.4.peg.1318"/>
<keyword evidence="2" id="KW-1185">Reference proteome</keyword>
<gene>
    <name evidence="1" type="ORF">VI08_01325</name>
</gene>
<dbReference type="AlphaFoldDB" id="A0A0F3L0Z1"/>
<sequence>MIVTLNLTTQICHVEAVLTHADYDRRNWMRNLTVRDAPAIVWGPFDHPTTVRPLRDERDYDVALASLTKLGWQGAAESAHPKHELLGLVMRAVLDYEQVHHVFP</sequence>
<accession>A0A0F3L0Z1</accession>
<comment type="caution">
    <text evidence="1">The sequence shown here is derived from an EMBL/GenBank/DDBJ whole genome shotgun (WGS) entry which is preliminary data.</text>
</comment>
<reference evidence="1 2" key="1">
    <citation type="submission" date="2015-03" db="EMBL/GenBank/DDBJ databases">
        <title>Draft genome sequence of Luteibacter yeojuensis strain SU11.</title>
        <authorList>
            <person name="Sulaiman J."/>
            <person name="Priya K."/>
            <person name="Chan K.-G."/>
        </authorList>
    </citation>
    <scope>NUCLEOTIDE SEQUENCE [LARGE SCALE GENOMIC DNA]</scope>
    <source>
        <strain evidence="1 2">SU11</strain>
    </source>
</reference>